<comment type="caution">
    <text evidence="1">The sequence shown here is derived from an EMBL/GenBank/DDBJ whole genome shotgun (WGS) entry which is preliminary data.</text>
</comment>
<sequence>MDEKKGSAATRAKNKYNAANYDRLYPYVPKGRKAVYEEAATKAGVSLNDYIIKALDEKVERDKKEREGG</sequence>
<gene>
    <name evidence="1" type="ORF">ET33_16755</name>
</gene>
<dbReference type="InterPro" id="IPR013321">
    <property type="entry name" value="Arc_rbn_hlx_hlx"/>
</dbReference>
<evidence type="ECO:0000313" key="2">
    <source>
        <dbReference type="Proteomes" id="UP000028123"/>
    </source>
</evidence>
<organism evidence="1 2">
    <name type="scientific">Paenibacillus tyrfis</name>
    <dbReference type="NCBI Taxonomy" id="1501230"/>
    <lineage>
        <taxon>Bacteria</taxon>
        <taxon>Bacillati</taxon>
        <taxon>Bacillota</taxon>
        <taxon>Bacilli</taxon>
        <taxon>Bacillales</taxon>
        <taxon>Paenibacillaceae</taxon>
        <taxon>Paenibacillus</taxon>
    </lineage>
</organism>
<dbReference type="GO" id="GO:0006355">
    <property type="term" value="P:regulation of DNA-templated transcription"/>
    <property type="evidence" value="ECO:0007669"/>
    <property type="project" value="InterPro"/>
</dbReference>
<dbReference type="Proteomes" id="UP000028123">
    <property type="component" value="Unassembled WGS sequence"/>
</dbReference>
<reference evidence="1 2" key="1">
    <citation type="submission" date="2014-06" db="EMBL/GenBank/DDBJ databases">
        <title>Draft genome sequence of Paenibacillus sp. MSt1.</title>
        <authorList>
            <person name="Aw Y.K."/>
            <person name="Ong K.S."/>
            <person name="Gan H.M."/>
            <person name="Lee S.M."/>
        </authorList>
    </citation>
    <scope>NUCLEOTIDE SEQUENCE [LARGE SCALE GENOMIC DNA]</scope>
    <source>
        <strain evidence="1 2">MSt1</strain>
    </source>
</reference>
<dbReference type="Gene3D" id="1.10.1220.10">
    <property type="entry name" value="Met repressor-like"/>
    <property type="match status" value="1"/>
</dbReference>
<dbReference type="EMBL" id="JNVM01000023">
    <property type="protein sequence ID" value="KEQ23284.1"/>
    <property type="molecule type" value="Genomic_DNA"/>
</dbReference>
<proteinExistence type="predicted"/>
<dbReference type="eggNOG" id="ENOG50307JD">
    <property type="taxonomic scope" value="Bacteria"/>
</dbReference>
<evidence type="ECO:0000313" key="1">
    <source>
        <dbReference type="EMBL" id="KEQ23284.1"/>
    </source>
</evidence>
<dbReference type="OrthoDB" id="2662015at2"/>
<name>A0A081NXW1_9BACL</name>
<dbReference type="AlphaFoldDB" id="A0A081NXW1"/>
<protein>
    <submittedName>
        <fullName evidence="1">Uncharacterized protein</fullName>
    </submittedName>
</protein>
<dbReference type="RefSeq" id="WP_036688788.1">
    <property type="nucleotide sequence ID" value="NZ_JNVM01000023.1"/>
</dbReference>
<keyword evidence="2" id="KW-1185">Reference proteome</keyword>
<accession>A0A081NXW1</accession>